<protein>
    <submittedName>
        <fullName evidence="3">Uncharacterized protein</fullName>
    </submittedName>
</protein>
<gene>
    <name evidence="3" type="ORF">DFJ66_7738</name>
</gene>
<proteinExistence type="predicted"/>
<feature type="signal peptide" evidence="2">
    <location>
        <begin position="1"/>
        <end position="29"/>
    </location>
</feature>
<dbReference type="RefSeq" id="WP_121228989.1">
    <property type="nucleotide sequence ID" value="NZ_JBIUBA010000003.1"/>
</dbReference>
<organism evidence="3 4">
    <name type="scientific">Saccharothrix variisporea</name>
    <dbReference type="NCBI Taxonomy" id="543527"/>
    <lineage>
        <taxon>Bacteria</taxon>
        <taxon>Bacillati</taxon>
        <taxon>Actinomycetota</taxon>
        <taxon>Actinomycetes</taxon>
        <taxon>Pseudonocardiales</taxon>
        <taxon>Pseudonocardiaceae</taxon>
        <taxon>Saccharothrix</taxon>
    </lineage>
</organism>
<accession>A0A495XL65</accession>
<evidence type="ECO:0000256" key="1">
    <source>
        <dbReference type="SAM" id="MobiDB-lite"/>
    </source>
</evidence>
<evidence type="ECO:0000313" key="3">
    <source>
        <dbReference type="EMBL" id="RKT74389.1"/>
    </source>
</evidence>
<evidence type="ECO:0000256" key="2">
    <source>
        <dbReference type="SAM" id="SignalP"/>
    </source>
</evidence>
<reference evidence="3 4" key="1">
    <citation type="submission" date="2018-10" db="EMBL/GenBank/DDBJ databases">
        <title>Sequencing the genomes of 1000 actinobacteria strains.</title>
        <authorList>
            <person name="Klenk H.-P."/>
        </authorList>
    </citation>
    <scope>NUCLEOTIDE SEQUENCE [LARGE SCALE GENOMIC DNA]</scope>
    <source>
        <strain evidence="3 4">DSM 43911</strain>
    </source>
</reference>
<dbReference type="AlphaFoldDB" id="A0A495XL65"/>
<evidence type="ECO:0000313" key="4">
    <source>
        <dbReference type="Proteomes" id="UP000272729"/>
    </source>
</evidence>
<name>A0A495XL65_9PSEU</name>
<keyword evidence="2" id="KW-0732">Signal</keyword>
<feature type="chain" id="PRO_5039040148" evidence="2">
    <location>
        <begin position="30"/>
        <end position="278"/>
    </location>
</feature>
<dbReference type="Proteomes" id="UP000272729">
    <property type="component" value="Unassembled WGS sequence"/>
</dbReference>
<dbReference type="EMBL" id="RBXR01000001">
    <property type="protein sequence ID" value="RKT74389.1"/>
    <property type="molecule type" value="Genomic_DNA"/>
</dbReference>
<sequence>MTTRVVLAALVAVAGLLVTGSAASPAAWAGAVMIVFAVAWSTRDRTTVTPPSGPAPEPAAPGSFRVWLQPPPPTDDPDGTQVVEVDGLVVRARVETRLWLLIPPPSVSPNPDYVAPTKHRIVLDMTWHGTEDTKVWFRPFVLERQPPTGGDILFTHDTMQLKPQIEVLLDTEPASVRVVGYEDMPAIGVWIPIAAGTTKQLVLAALTDYDDVVWQLQFTWQADDPTSVKAFELRTTANTGSVVYSPDGTVRPDSPNDYDREYTVRIGDGITDPPAPTV</sequence>
<feature type="region of interest" description="Disordered" evidence="1">
    <location>
        <begin position="45"/>
        <end position="78"/>
    </location>
</feature>
<comment type="caution">
    <text evidence="3">The sequence shown here is derived from an EMBL/GenBank/DDBJ whole genome shotgun (WGS) entry which is preliminary data.</text>
</comment>
<keyword evidence="4" id="KW-1185">Reference proteome</keyword>